<sequence>MSTRTYSDAIECLNSLQSNKATLDAVKATGGRLNDLAIPEMVEYWERIHNHTRDELNTLNVIHITGTKGKGSASAFTSSILCHVKPEWKIGLYTSPHMVSVRERIRINGTPLSEEVFAKFFFEVWDALDANTQRKNPNTPVRPMYFRFMTLVAFHAFIKLKVNATVLEVGVGGTYDSTNIVPRPVVTGITSLGFDHQGVLGNTLGEIASQKAGIFKEGVPALTVSQPEEGLKSLRKRAKELELHLIEVPSTGFSEIKLGLAGTHQASNASLAVKLAQIFLRQKASIEPEYPLPKSYIDGLQNVRWPGRCQTVPDPGHRRITWFLDGAHTPESLDCCMQWFVSPGVGLTLQPSPRRPIRALIFNITHGRSGNSFLAAMQTAQATQLKIYGRDEDSQTFFDHVIFCTNVTYVSGSWKKDLTAVSTSEQELAQLKTQKELASAWSEQNPSFPQSSIHIVPTIEHAVNVVRGLESESNDTDVSVLVTGSLHLVGGLIEAASLSDIAL</sequence>
<dbReference type="GO" id="GO:0005829">
    <property type="term" value="C:cytosol"/>
    <property type="evidence" value="ECO:0007669"/>
    <property type="project" value="TreeGrafter"/>
</dbReference>
<dbReference type="GO" id="GO:0005524">
    <property type="term" value="F:ATP binding"/>
    <property type="evidence" value="ECO:0007669"/>
    <property type="project" value="UniProtKB-KW"/>
</dbReference>
<accession>A0A0C3BWL6</accession>
<evidence type="ECO:0000256" key="13">
    <source>
        <dbReference type="ARBA" id="ARBA00022842"/>
    </source>
</evidence>
<comment type="similarity">
    <text evidence="5 17">Belongs to the folylpolyglutamate synthase family.</text>
</comment>
<dbReference type="PIRSF" id="PIRSF038895">
    <property type="entry name" value="FPGS"/>
    <property type="match status" value="1"/>
</dbReference>
<dbReference type="EC" id="6.3.2.17" evidence="17"/>
<evidence type="ECO:0000256" key="14">
    <source>
        <dbReference type="ARBA" id="ARBA00023128"/>
    </source>
</evidence>
<dbReference type="InterPro" id="IPR036615">
    <property type="entry name" value="Mur_ligase_C_dom_sf"/>
</dbReference>
<evidence type="ECO:0000256" key="2">
    <source>
        <dbReference type="ARBA" id="ARBA00004305"/>
    </source>
</evidence>
<dbReference type="Gene3D" id="3.40.1190.10">
    <property type="entry name" value="Mur-like, catalytic domain"/>
    <property type="match status" value="1"/>
</dbReference>
<dbReference type="GO" id="GO:0006730">
    <property type="term" value="P:one-carbon metabolic process"/>
    <property type="evidence" value="ECO:0007669"/>
    <property type="project" value="UniProtKB-KW"/>
</dbReference>
<evidence type="ECO:0000256" key="17">
    <source>
        <dbReference type="PIRNR" id="PIRNR038895"/>
    </source>
</evidence>
<dbReference type="InterPro" id="IPR001645">
    <property type="entry name" value="Folylpolyglutamate_synth"/>
</dbReference>
<evidence type="ECO:0000256" key="5">
    <source>
        <dbReference type="ARBA" id="ARBA00008276"/>
    </source>
</evidence>
<evidence type="ECO:0000256" key="16">
    <source>
        <dbReference type="ARBA" id="ARBA00047493"/>
    </source>
</evidence>
<evidence type="ECO:0000256" key="8">
    <source>
        <dbReference type="ARBA" id="ARBA00022598"/>
    </source>
</evidence>
<feature type="binding site" evidence="18">
    <location>
        <position position="308"/>
    </location>
    <ligand>
        <name>ATP</name>
        <dbReference type="ChEBI" id="CHEBI:30616"/>
    </ligand>
</feature>
<dbReference type="InterPro" id="IPR036565">
    <property type="entry name" value="Mur-like_cat_sf"/>
</dbReference>
<comment type="pathway">
    <text evidence="4 17">Cofactor biosynthesis; tetrahydrofolylpolyglutamate biosynthesis.</text>
</comment>
<dbReference type="FunCoup" id="A0A0C3BWL6">
    <property type="interactions" value="450"/>
</dbReference>
<dbReference type="GO" id="GO:0005743">
    <property type="term" value="C:mitochondrial inner membrane"/>
    <property type="evidence" value="ECO:0007669"/>
    <property type="project" value="UniProtKB-SubCell"/>
</dbReference>
<dbReference type="InParanoid" id="A0A0C3BWL6"/>
<evidence type="ECO:0000313" key="21">
    <source>
        <dbReference type="Proteomes" id="UP000054166"/>
    </source>
</evidence>
<dbReference type="EMBL" id="KN832972">
    <property type="protein sequence ID" value="KIM90938.1"/>
    <property type="molecule type" value="Genomic_DNA"/>
</dbReference>
<dbReference type="GO" id="GO:0005759">
    <property type="term" value="C:mitochondrial matrix"/>
    <property type="evidence" value="ECO:0007669"/>
    <property type="project" value="UniProtKB-SubCell"/>
</dbReference>
<dbReference type="SUPFAM" id="SSF53623">
    <property type="entry name" value="MurD-like peptide ligases, catalytic domain"/>
    <property type="match status" value="1"/>
</dbReference>
<gene>
    <name evidence="20" type="ORF">PILCRDRAFT_811436</name>
</gene>
<dbReference type="SUPFAM" id="SSF53244">
    <property type="entry name" value="MurD-like peptide ligases, peptide-binding domain"/>
    <property type="match status" value="1"/>
</dbReference>
<reference evidence="20 21" key="1">
    <citation type="submission" date="2014-04" db="EMBL/GenBank/DDBJ databases">
        <authorList>
            <consortium name="DOE Joint Genome Institute"/>
            <person name="Kuo A."/>
            <person name="Tarkka M."/>
            <person name="Buscot F."/>
            <person name="Kohler A."/>
            <person name="Nagy L.G."/>
            <person name="Floudas D."/>
            <person name="Copeland A."/>
            <person name="Barry K.W."/>
            <person name="Cichocki N."/>
            <person name="Veneault-Fourrey C."/>
            <person name="LaButti K."/>
            <person name="Lindquist E.A."/>
            <person name="Lipzen A."/>
            <person name="Lundell T."/>
            <person name="Morin E."/>
            <person name="Murat C."/>
            <person name="Sun H."/>
            <person name="Tunlid A."/>
            <person name="Henrissat B."/>
            <person name="Grigoriev I.V."/>
            <person name="Hibbett D.S."/>
            <person name="Martin F."/>
            <person name="Nordberg H.P."/>
            <person name="Cantor M.N."/>
            <person name="Hua S.X."/>
        </authorList>
    </citation>
    <scope>NUCLEOTIDE SEQUENCE [LARGE SCALE GENOMIC DNA]</scope>
    <source>
        <strain evidence="20 21">F 1598</strain>
    </source>
</reference>
<evidence type="ECO:0000256" key="15">
    <source>
        <dbReference type="ARBA" id="ARBA00023136"/>
    </source>
</evidence>
<feature type="binding site" evidence="18">
    <location>
        <position position="325"/>
    </location>
    <ligand>
        <name>ATP</name>
        <dbReference type="ChEBI" id="CHEBI:30616"/>
    </ligand>
</feature>
<evidence type="ECO:0000256" key="7">
    <source>
        <dbReference type="ARBA" id="ARBA00022563"/>
    </source>
</evidence>
<evidence type="ECO:0000256" key="12">
    <source>
        <dbReference type="ARBA" id="ARBA00022840"/>
    </source>
</evidence>
<keyword evidence="6" id="KW-0963">Cytoplasm</keyword>
<dbReference type="UniPathway" id="UPA00850"/>
<dbReference type="InterPro" id="IPR018109">
    <property type="entry name" value="Folylpolyglutamate_synth_CS"/>
</dbReference>
<keyword evidence="7 17" id="KW-0554">One-carbon metabolism</keyword>
<dbReference type="OrthoDB" id="5212574at2759"/>
<evidence type="ECO:0000313" key="20">
    <source>
        <dbReference type="EMBL" id="KIM90938.1"/>
    </source>
</evidence>
<keyword evidence="10 18" id="KW-0547">Nucleotide-binding</keyword>
<protein>
    <recommendedName>
        <fullName evidence="17">Folylpolyglutamate synthase</fullName>
        <ecNumber evidence="17">6.3.2.17</ecNumber>
    </recommendedName>
    <alternativeName>
        <fullName evidence="17">Folylpoly-gamma-glutamate synthetase</fullName>
    </alternativeName>
    <alternativeName>
        <fullName evidence="17">Tetrahydrofolylpolyglutamate synthase</fullName>
    </alternativeName>
</protein>
<feature type="binding site" evidence="19">
    <location>
        <position position="196"/>
    </location>
    <ligand>
        <name>Mg(2+)</name>
        <dbReference type="ChEBI" id="CHEBI:18420"/>
        <label>1</label>
    </ligand>
</feature>
<feature type="binding site" evidence="19">
    <location>
        <position position="168"/>
    </location>
    <ligand>
        <name>Mg(2+)</name>
        <dbReference type="ChEBI" id="CHEBI:18420"/>
        <label>1</label>
    </ligand>
</feature>
<dbReference type="STRING" id="765440.A0A0C3BWL6"/>
<dbReference type="Proteomes" id="UP000054166">
    <property type="component" value="Unassembled WGS sequence"/>
</dbReference>
<reference evidence="21" key="2">
    <citation type="submission" date="2015-01" db="EMBL/GenBank/DDBJ databases">
        <title>Evolutionary Origins and Diversification of the Mycorrhizal Mutualists.</title>
        <authorList>
            <consortium name="DOE Joint Genome Institute"/>
            <consortium name="Mycorrhizal Genomics Consortium"/>
            <person name="Kohler A."/>
            <person name="Kuo A."/>
            <person name="Nagy L.G."/>
            <person name="Floudas D."/>
            <person name="Copeland A."/>
            <person name="Barry K.W."/>
            <person name="Cichocki N."/>
            <person name="Veneault-Fourrey C."/>
            <person name="LaButti K."/>
            <person name="Lindquist E.A."/>
            <person name="Lipzen A."/>
            <person name="Lundell T."/>
            <person name="Morin E."/>
            <person name="Murat C."/>
            <person name="Riley R."/>
            <person name="Ohm R."/>
            <person name="Sun H."/>
            <person name="Tunlid A."/>
            <person name="Henrissat B."/>
            <person name="Grigoriev I.V."/>
            <person name="Hibbett D.S."/>
            <person name="Martin F."/>
        </authorList>
    </citation>
    <scope>NUCLEOTIDE SEQUENCE [LARGE SCALE GENOMIC DNA]</scope>
    <source>
        <strain evidence="21">F 1598</strain>
    </source>
</reference>
<feature type="binding site" evidence="19">
    <location>
        <position position="95"/>
    </location>
    <ligand>
        <name>Mg(2+)</name>
        <dbReference type="ChEBI" id="CHEBI:18420"/>
        <label>1</label>
    </ligand>
</feature>
<keyword evidence="21" id="KW-1185">Reference proteome</keyword>
<dbReference type="InterPro" id="IPR023600">
    <property type="entry name" value="Folylpolyglutamate_synth_euk"/>
</dbReference>
<dbReference type="PANTHER" id="PTHR11136">
    <property type="entry name" value="FOLYLPOLYGLUTAMATE SYNTHASE-RELATED"/>
    <property type="match status" value="1"/>
</dbReference>
<dbReference type="NCBIfam" id="TIGR01499">
    <property type="entry name" value="folC"/>
    <property type="match status" value="1"/>
</dbReference>
<dbReference type="PROSITE" id="PS01012">
    <property type="entry name" value="FOLYLPOLYGLU_SYNT_2"/>
    <property type="match status" value="1"/>
</dbReference>
<keyword evidence="15" id="KW-0472">Membrane</keyword>
<keyword evidence="14" id="KW-0496">Mitochondrion</keyword>
<evidence type="ECO:0000256" key="4">
    <source>
        <dbReference type="ARBA" id="ARBA00005150"/>
    </source>
</evidence>
<dbReference type="PANTHER" id="PTHR11136:SF5">
    <property type="entry name" value="FOLYLPOLYGLUTAMATE SYNTHASE, MITOCHONDRIAL"/>
    <property type="match status" value="1"/>
</dbReference>
<keyword evidence="9 19" id="KW-0479">Metal-binding</keyword>
<name>A0A0C3BWL6_PILCF</name>
<keyword evidence="12 18" id="KW-0067">ATP-binding</keyword>
<comment type="subcellular location">
    <subcellularLocation>
        <location evidence="3">Cytoplasm</location>
    </subcellularLocation>
    <subcellularLocation>
        <location evidence="1">Mitochondrion inner membrane</location>
    </subcellularLocation>
    <subcellularLocation>
        <location evidence="2">Mitochondrion matrix</location>
    </subcellularLocation>
</comment>
<evidence type="ECO:0000256" key="3">
    <source>
        <dbReference type="ARBA" id="ARBA00004496"/>
    </source>
</evidence>
<keyword evidence="8 17" id="KW-0436">Ligase</keyword>
<evidence type="ECO:0000256" key="9">
    <source>
        <dbReference type="ARBA" id="ARBA00022723"/>
    </source>
</evidence>
<comment type="cofactor">
    <cofactor evidence="17">
        <name>a monovalent cation</name>
        <dbReference type="ChEBI" id="CHEBI:60242"/>
    </cofactor>
    <text evidence="17">A monovalent cation.</text>
</comment>
<evidence type="ECO:0000256" key="19">
    <source>
        <dbReference type="PIRSR" id="PIRSR038895-2"/>
    </source>
</evidence>
<evidence type="ECO:0000256" key="10">
    <source>
        <dbReference type="ARBA" id="ARBA00022741"/>
    </source>
</evidence>
<dbReference type="GO" id="GO:0046872">
    <property type="term" value="F:metal ion binding"/>
    <property type="evidence" value="ECO:0007669"/>
    <property type="project" value="UniProtKB-KW"/>
</dbReference>
<comment type="function">
    <text evidence="17">Catalyzes conversion of folates to polyglutamate derivatives allowing concentration of folate compounds in the cell and the intracellular retention of these cofactors, which are important substrates for most of the folate-dependent enzymes that are involved in one-carbon transfer reactions involved in purine, pyrimidine and amino acid synthesis.</text>
</comment>
<dbReference type="HOGENOM" id="CLU_015869_0_1_1"/>
<proteinExistence type="inferred from homology"/>
<dbReference type="Gene3D" id="3.90.190.20">
    <property type="entry name" value="Mur ligase, C-terminal domain"/>
    <property type="match status" value="1"/>
</dbReference>
<evidence type="ECO:0000256" key="18">
    <source>
        <dbReference type="PIRSR" id="PIRSR038895-1"/>
    </source>
</evidence>
<dbReference type="PROSITE" id="PS01011">
    <property type="entry name" value="FOLYLPOLYGLU_SYNT_1"/>
    <property type="match status" value="1"/>
</dbReference>
<dbReference type="GO" id="GO:0004326">
    <property type="term" value="F:tetrahydrofolylpolyglutamate synthase activity"/>
    <property type="evidence" value="ECO:0007669"/>
    <property type="project" value="UniProtKB-EC"/>
</dbReference>
<dbReference type="AlphaFoldDB" id="A0A0C3BWL6"/>
<evidence type="ECO:0000256" key="1">
    <source>
        <dbReference type="ARBA" id="ARBA00004273"/>
    </source>
</evidence>
<dbReference type="FunFam" id="3.40.1190.10:FF:000009">
    <property type="entry name" value="Folylpolyglutamate synthase"/>
    <property type="match status" value="1"/>
</dbReference>
<organism evidence="20 21">
    <name type="scientific">Piloderma croceum (strain F 1598)</name>
    <dbReference type="NCBI Taxonomy" id="765440"/>
    <lineage>
        <taxon>Eukaryota</taxon>
        <taxon>Fungi</taxon>
        <taxon>Dikarya</taxon>
        <taxon>Basidiomycota</taxon>
        <taxon>Agaricomycotina</taxon>
        <taxon>Agaricomycetes</taxon>
        <taxon>Agaricomycetidae</taxon>
        <taxon>Atheliales</taxon>
        <taxon>Atheliaceae</taxon>
        <taxon>Piloderma</taxon>
    </lineage>
</organism>
<keyword evidence="13 19" id="KW-0460">Magnesium</keyword>
<keyword evidence="11" id="KW-0999">Mitochondrion inner membrane</keyword>
<evidence type="ECO:0000256" key="11">
    <source>
        <dbReference type="ARBA" id="ARBA00022792"/>
    </source>
</evidence>
<evidence type="ECO:0000256" key="6">
    <source>
        <dbReference type="ARBA" id="ARBA00022490"/>
    </source>
</evidence>
<comment type="catalytic activity">
    <reaction evidence="16 17">
        <text>(6S)-5,6,7,8-tetrahydrofolyl-(gamma-L-Glu)(n) + L-glutamate + ATP = (6S)-5,6,7,8-tetrahydrofolyl-(gamma-L-Glu)(n+1) + ADP + phosphate + H(+)</text>
        <dbReference type="Rhea" id="RHEA:10580"/>
        <dbReference type="Rhea" id="RHEA-COMP:14738"/>
        <dbReference type="Rhea" id="RHEA-COMP:14740"/>
        <dbReference type="ChEBI" id="CHEBI:15378"/>
        <dbReference type="ChEBI" id="CHEBI:29985"/>
        <dbReference type="ChEBI" id="CHEBI:30616"/>
        <dbReference type="ChEBI" id="CHEBI:43474"/>
        <dbReference type="ChEBI" id="CHEBI:141005"/>
        <dbReference type="ChEBI" id="CHEBI:456216"/>
        <dbReference type="EC" id="6.3.2.17"/>
    </reaction>
</comment>